<dbReference type="Proteomes" id="UP000221168">
    <property type="component" value="Unassembled WGS sequence"/>
</dbReference>
<sequence>MAAILDPRDGRYGPDEATRRMRAGWPRAVKGDGPMMGGFGYGMGFGGGLGMLLILVLVVLAIAALLKYLRS</sequence>
<evidence type="ECO:0000313" key="2">
    <source>
        <dbReference type="EMBL" id="PHP64754.1"/>
    </source>
</evidence>
<feature type="transmembrane region" description="Helical" evidence="1">
    <location>
        <begin position="39"/>
        <end position="66"/>
    </location>
</feature>
<gene>
    <name evidence="2" type="ORF">CSC94_22750</name>
</gene>
<comment type="caution">
    <text evidence="2">The sequence shown here is derived from an EMBL/GenBank/DDBJ whole genome shotgun (WGS) entry which is preliminary data.</text>
</comment>
<dbReference type="RefSeq" id="WP_099308675.1">
    <property type="nucleotide sequence ID" value="NZ_PDVP01000024.1"/>
</dbReference>
<reference evidence="2 3" key="1">
    <citation type="submission" date="2017-10" db="EMBL/GenBank/DDBJ databases">
        <title>Sedimentibacterium mangrovi gen. nov., sp. nov., a novel member of family Phyllobacteriacea isolated from mangrove sediment.</title>
        <authorList>
            <person name="Liao H."/>
            <person name="Tian Y."/>
        </authorList>
    </citation>
    <scope>NUCLEOTIDE SEQUENCE [LARGE SCALE GENOMIC DNA]</scope>
    <source>
        <strain evidence="2 3">X9-2-2</strain>
    </source>
</reference>
<dbReference type="EMBL" id="PDVP01000024">
    <property type="protein sequence ID" value="PHP64754.1"/>
    <property type="molecule type" value="Genomic_DNA"/>
</dbReference>
<evidence type="ECO:0000256" key="1">
    <source>
        <dbReference type="SAM" id="Phobius"/>
    </source>
</evidence>
<dbReference type="AlphaFoldDB" id="A0A2G1QH25"/>
<protein>
    <submittedName>
        <fullName evidence="2">Uncharacterized protein</fullName>
    </submittedName>
</protein>
<keyword evidence="3" id="KW-1185">Reference proteome</keyword>
<name>A0A2G1QH25_9HYPH</name>
<evidence type="ECO:0000313" key="3">
    <source>
        <dbReference type="Proteomes" id="UP000221168"/>
    </source>
</evidence>
<keyword evidence="1" id="KW-0812">Transmembrane</keyword>
<keyword evidence="1" id="KW-1133">Transmembrane helix</keyword>
<organism evidence="2 3">
    <name type="scientific">Zhengella mangrovi</name>
    <dbReference type="NCBI Taxonomy" id="1982044"/>
    <lineage>
        <taxon>Bacteria</taxon>
        <taxon>Pseudomonadati</taxon>
        <taxon>Pseudomonadota</taxon>
        <taxon>Alphaproteobacteria</taxon>
        <taxon>Hyphomicrobiales</taxon>
        <taxon>Notoacmeibacteraceae</taxon>
        <taxon>Zhengella</taxon>
    </lineage>
</organism>
<accession>A0A2G1QH25</accession>
<keyword evidence="1" id="KW-0472">Membrane</keyword>
<proteinExistence type="predicted"/>